<evidence type="ECO:0000313" key="6">
    <source>
        <dbReference type="EMBL" id="OLF18092.1"/>
    </source>
</evidence>
<name>A0A1Q8CUQ6_9PSEU</name>
<dbReference type="InterPro" id="IPR000551">
    <property type="entry name" value="MerR-type_HTH_dom"/>
</dbReference>
<dbReference type="PROSITE" id="PS50937">
    <property type="entry name" value="HTH_MERR_2"/>
    <property type="match status" value="1"/>
</dbReference>
<keyword evidence="7" id="KW-1185">Reference proteome</keyword>
<reference evidence="6 7" key="1">
    <citation type="submission" date="2016-12" db="EMBL/GenBank/DDBJ databases">
        <title>The draft genome sequence of Actinophytocola sp. 11-183.</title>
        <authorList>
            <person name="Wang W."/>
            <person name="Yuan L."/>
        </authorList>
    </citation>
    <scope>NUCLEOTIDE SEQUENCE [LARGE SCALE GENOMIC DNA]</scope>
    <source>
        <strain evidence="6 7">11-183</strain>
    </source>
</reference>
<dbReference type="AlphaFoldDB" id="A0A1Q8CUQ6"/>
<evidence type="ECO:0000259" key="5">
    <source>
        <dbReference type="PROSITE" id="PS50937"/>
    </source>
</evidence>
<dbReference type="Gene3D" id="1.10.1660.10">
    <property type="match status" value="1"/>
</dbReference>
<dbReference type="GO" id="GO:0003677">
    <property type="term" value="F:DNA binding"/>
    <property type="evidence" value="ECO:0007669"/>
    <property type="project" value="UniProtKB-KW"/>
</dbReference>
<dbReference type="InterPro" id="IPR009061">
    <property type="entry name" value="DNA-bd_dom_put_sf"/>
</dbReference>
<dbReference type="Proteomes" id="UP000185596">
    <property type="component" value="Unassembled WGS sequence"/>
</dbReference>
<evidence type="ECO:0000256" key="1">
    <source>
        <dbReference type="ARBA" id="ARBA00022491"/>
    </source>
</evidence>
<organism evidence="6 7">
    <name type="scientific">Actinophytocola xanthii</name>
    <dbReference type="NCBI Taxonomy" id="1912961"/>
    <lineage>
        <taxon>Bacteria</taxon>
        <taxon>Bacillati</taxon>
        <taxon>Actinomycetota</taxon>
        <taxon>Actinomycetes</taxon>
        <taxon>Pseudonocardiales</taxon>
        <taxon>Pseudonocardiaceae</taxon>
    </lineage>
</organism>
<dbReference type="OrthoDB" id="9802039at2"/>
<evidence type="ECO:0000256" key="2">
    <source>
        <dbReference type="ARBA" id="ARBA00023015"/>
    </source>
</evidence>
<keyword evidence="3" id="KW-0238">DNA-binding</keyword>
<evidence type="ECO:0000256" key="4">
    <source>
        <dbReference type="ARBA" id="ARBA00023163"/>
    </source>
</evidence>
<dbReference type="PANTHER" id="PTHR30204:SF69">
    <property type="entry name" value="MERR-FAMILY TRANSCRIPTIONAL REGULATOR"/>
    <property type="match status" value="1"/>
</dbReference>
<sequence>MSDELLTIGELARRCGVATSALRYWEELGLLPPPDRVSGQRRYPPSAVRLVGEILVLRDVGFTLRELKVLVTARTSAADGWRELHRRKLAELDQRIARAQAARTAIAHGLACPHEDVHDCPTFEAGIAARLAGASLEEAHAEAERVVSRAGRGAATEAG</sequence>
<keyword evidence="2" id="KW-0805">Transcription regulation</keyword>
<keyword evidence="1" id="KW-0678">Repressor</keyword>
<evidence type="ECO:0000256" key="3">
    <source>
        <dbReference type="ARBA" id="ARBA00023125"/>
    </source>
</evidence>
<comment type="caution">
    <text evidence="6">The sequence shown here is derived from an EMBL/GenBank/DDBJ whole genome shotgun (WGS) entry which is preliminary data.</text>
</comment>
<dbReference type="PANTHER" id="PTHR30204">
    <property type="entry name" value="REDOX-CYCLING DRUG-SENSING TRANSCRIPTIONAL ACTIVATOR SOXR"/>
    <property type="match status" value="1"/>
</dbReference>
<dbReference type="Pfam" id="PF13411">
    <property type="entry name" value="MerR_1"/>
    <property type="match status" value="1"/>
</dbReference>
<dbReference type="GO" id="GO:0003700">
    <property type="term" value="F:DNA-binding transcription factor activity"/>
    <property type="evidence" value="ECO:0007669"/>
    <property type="project" value="InterPro"/>
</dbReference>
<evidence type="ECO:0000313" key="7">
    <source>
        <dbReference type="Proteomes" id="UP000185596"/>
    </source>
</evidence>
<protein>
    <recommendedName>
        <fullName evidence="5">HTH merR-type domain-containing protein</fullName>
    </recommendedName>
</protein>
<keyword evidence="4" id="KW-0804">Transcription</keyword>
<feature type="domain" description="HTH merR-type" evidence="5">
    <location>
        <begin position="5"/>
        <end position="73"/>
    </location>
</feature>
<accession>A0A1Q8CUQ6</accession>
<dbReference type="InterPro" id="IPR047057">
    <property type="entry name" value="MerR_fam"/>
</dbReference>
<proteinExistence type="predicted"/>
<dbReference type="RefSeq" id="WP_075124950.1">
    <property type="nucleotide sequence ID" value="NZ_MSIE01000011.1"/>
</dbReference>
<gene>
    <name evidence="6" type="ORF">BU204_08090</name>
</gene>
<dbReference type="EMBL" id="MSIE01000011">
    <property type="protein sequence ID" value="OLF18092.1"/>
    <property type="molecule type" value="Genomic_DNA"/>
</dbReference>
<dbReference type="PROSITE" id="PS00552">
    <property type="entry name" value="HTH_MERR_1"/>
    <property type="match status" value="1"/>
</dbReference>
<dbReference type="PRINTS" id="PR00040">
    <property type="entry name" value="HTHMERR"/>
</dbReference>
<dbReference type="SMART" id="SM00422">
    <property type="entry name" value="HTH_MERR"/>
    <property type="match status" value="1"/>
</dbReference>
<dbReference type="STRING" id="1912961.BU204_08090"/>
<dbReference type="SUPFAM" id="SSF46955">
    <property type="entry name" value="Putative DNA-binding domain"/>
    <property type="match status" value="1"/>
</dbReference>